<gene>
    <name evidence="1" type="ORF">SpSL1_36</name>
</gene>
<proteinExistence type="predicted"/>
<evidence type="ECO:0000313" key="1">
    <source>
        <dbReference type="EMBL" id="AIX12919.1"/>
    </source>
</evidence>
<dbReference type="Proteomes" id="UP000030327">
    <property type="component" value="Segment"/>
</dbReference>
<reference evidence="1 2" key="1">
    <citation type="submission" date="2014-10" db="EMBL/GenBank/DDBJ databases">
        <title>Genome nucleotide sequence and annotation of the Streptococcus pnumoniae phage SpSL1, virulent form.</title>
        <authorList>
            <person name="Furi L."/>
            <person name="Clockie M.R."/>
            <person name="Oggioni M.R."/>
        </authorList>
    </citation>
    <scope>NUCLEOTIDE SEQUENCE [LARGE SCALE GENOMIC DNA]</scope>
</reference>
<sequence length="101" mass="11754">MKSSRVSIILCYDERTEVEKGVFEKQVVEKKVKAEKEKVYQRRLDKALADGQVLTARFRIRSNYVTDSLDYVKYKGKEYKVNVGTESDDGHYTIIELGELK</sequence>
<dbReference type="EMBL" id="KM882824">
    <property type="protein sequence ID" value="AIX12919.1"/>
    <property type="molecule type" value="Genomic_DNA"/>
</dbReference>
<dbReference type="KEGG" id="vg:24725335"/>
<protein>
    <submittedName>
        <fullName evidence="1">Head-tail adapter protein</fullName>
    </submittedName>
</protein>
<dbReference type="OrthoDB" id="34594at10239"/>
<organism evidence="1 2">
    <name type="scientific">Streptococcus phage SpSL1</name>
    <dbReference type="NCBI Taxonomy" id="1566990"/>
    <lineage>
        <taxon>Viruses</taxon>
        <taxon>Duplodnaviria</taxon>
        <taxon>Heunggongvirae</taxon>
        <taxon>Uroviricota</taxon>
        <taxon>Caudoviricetes</taxon>
        <taxon>Mcshanvirinae</taxon>
        <taxon>Adrianbuildvirus</taxon>
        <taxon>Adrianbuildvirus SpSL1</taxon>
    </lineage>
</organism>
<dbReference type="GeneID" id="24725335"/>
<name>A0A0A0YRS5_9CAUD</name>
<evidence type="ECO:0000313" key="2">
    <source>
        <dbReference type="Proteomes" id="UP000030327"/>
    </source>
</evidence>
<accession>A0A0A0YRS5</accession>
<dbReference type="RefSeq" id="YP_009152983.1">
    <property type="nucleotide sequence ID" value="NC_027396.1"/>
</dbReference>
<keyword evidence="2" id="KW-1185">Reference proteome</keyword>